<feature type="compositionally biased region" description="Pro residues" evidence="1">
    <location>
        <begin position="69"/>
        <end position="78"/>
    </location>
</feature>
<evidence type="ECO:0000313" key="3">
    <source>
        <dbReference type="EMBL" id="SBT10260.1"/>
    </source>
</evidence>
<protein>
    <recommendedName>
        <fullName evidence="2">Zinc-ribbon domain-containing protein</fullName>
    </recommendedName>
</protein>
<sequence length="170" mass="17399">MICTSCAKAIEADVKFCPHCGARQTADLSSPAAEQPTAPDPSEPSEQLAPIAQSDAPAVEASRGLDVPSSPPPAPPPAGKRMASAGAIALVLALASGVGYWGWRTTSEESARKLAVEEQRRVAAEKVAEAAEITAAQALLDKHIAEEEARAQARAVAGVQGPSKSATGKH</sequence>
<dbReference type="STRING" id="1860102.ACCAA_920035"/>
<reference evidence="3 4" key="1">
    <citation type="submission" date="2016-06" db="EMBL/GenBank/DDBJ databases">
        <authorList>
            <person name="Kjaerup R.B."/>
            <person name="Dalgaard T.S."/>
            <person name="Juul-Madsen H.R."/>
        </authorList>
    </citation>
    <scope>NUCLEOTIDE SEQUENCE [LARGE SCALE GENOMIC DNA]</scope>
    <source>
        <strain evidence="3">3</strain>
    </source>
</reference>
<dbReference type="EMBL" id="FLQX01000174">
    <property type="protein sequence ID" value="SBT10260.1"/>
    <property type="molecule type" value="Genomic_DNA"/>
</dbReference>
<accession>A0A1A8XZ90</accession>
<feature type="domain" description="Zinc-ribbon" evidence="2">
    <location>
        <begin position="3"/>
        <end position="23"/>
    </location>
</feature>
<gene>
    <name evidence="3" type="ORF">ACCAA_920035</name>
</gene>
<dbReference type="RefSeq" id="WP_186409300.1">
    <property type="nucleotide sequence ID" value="NZ_FLQX01000174.1"/>
</dbReference>
<dbReference type="Pfam" id="PF13240">
    <property type="entry name" value="Zn_Ribbon_1"/>
    <property type="match status" value="1"/>
</dbReference>
<dbReference type="AlphaFoldDB" id="A0A1A8XZ90"/>
<evidence type="ECO:0000256" key="1">
    <source>
        <dbReference type="SAM" id="MobiDB-lite"/>
    </source>
</evidence>
<dbReference type="InterPro" id="IPR026870">
    <property type="entry name" value="Zinc_ribbon_dom"/>
</dbReference>
<dbReference type="Proteomes" id="UP000199169">
    <property type="component" value="Unassembled WGS sequence"/>
</dbReference>
<evidence type="ECO:0000313" key="4">
    <source>
        <dbReference type="Proteomes" id="UP000199169"/>
    </source>
</evidence>
<feature type="region of interest" description="Disordered" evidence="1">
    <location>
        <begin position="25"/>
        <end position="82"/>
    </location>
</feature>
<organism evidence="3 4">
    <name type="scientific">Candidatus Accumulibacter aalborgensis</name>
    <dbReference type="NCBI Taxonomy" id="1860102"/>
    <lineage>
        <taxon>Bacteria</taxon>
        <taxon>Pseudomonadati</taxon>
        <taxon>Pseudomonadota</taxon>
        <taxon>Betaproteobacteria</taxon>
        <taxon>Candidatus Accumulibacter</taxon>
    </lineage>
</organism>
<keyword evidence="4" id="KW-1185">Reference proteome</keyword>
<proteinExistence type="predicted"/>
<name>A0A1A8XZ90_9PROT</name>
<evidence type="ECO:0000259" key="2">
    <source>
        <dbReference type="Pfam" id="PF13240"/>
    </source>
</evidence>